<keyword evidence="2" id="KW-0456">Lyase</keyword>
<gene>
    <name evidence="5" type="ORF">DWB62_005765</name>
    <name evidence="4" type="ORF">GNY23_05765</name>
</gene>
<dbReference type="EMBL" id="QTZN02000009">
    <property type="protein sequence ID" value="MVB06521.1"/>
    <property type="molecule type" value="Genomic_DNA"/>
</dbReference>
<dbReference type="OrthoDB" id="222550at2"/>
<dbReference type="AlphaFoldDB" id="A0A7M4D3T7"/>
<reference evidence="4 7" key="2">
    <citation type="submission" date="2019-12" db="EMBL/GenBank/DDBJ databases">
        <title>Draft genome sequence of Labilibaculum sp. strain 44 isolated from deep waters of Black Sea.</title>
        <authorList>
            <person name="Yadav S."/>
            <person name="Villanueva L."/>
        </authorList>
    </citation>
    <scope>NUCLEOTIDE SEQUENCE [LARGE SCALE GENOMIC DNA]</scope>
    <source>
        <strain evidence="4 7">44</strain>
    </source>
</reference>
<keyword evidence="6" id="KW-1185">Reference proteome</keyword>
<dbReference type="Pfam" id="PF05426">
    <property type="entry name" value="Alginate_lyase"/>
    <property type="match status" value="1"/>
</dbReference>
<evidence type="ECO:0000256" key="2">
    <source>
        <dbReference type="ARBA" id="ARBA00023239"/>
    </source>
</evidence>
<dbReference type="InterPro" id="IPR008929">
    <property type="entry name" value="Chondroitin_lyas"/>
</dbReference>
<dbReference type="PROSITE" id="PS51257">
    <property type="entry name" value="PROKAR_LIPOPROTEIN"/>
    <property type="match status" value="1"/>
</dbReference>
<protein>
    <submittedName>
        <fullName evidence="4">Cell wall anchor protein</fullName>
    </submittedName>
</protein>
<dbReference type="Gene3D" id="1.50.10.100">
    <property type="entry name" value="Chondroitin AC/alginate lyase"/>
    <property type="match status" value="1"/>
</dbReference>
<dbReference type="RefSeq" id="WP_156195120.1">
    <property type="nucleotide sequence ID" value="NZ_QTZN02000009.1"/>
</dbReference>
<dbReference type="GO" id="GO:0042597">
    <property type="term" value="C:periplasmic space"/>
    <property type="evidence" value="ECO:0007669"/>
    <property type="project" value="InterPro"/>
</dbReference>
<dbReference type="SUPFAM" id="SSF48230">
    <property type="entry name" value="Chondroitin AC/alginate lyase"/>
    <property type="match status" value="1"/>
</dbReference>
<dbReference type="InterPro" id="IPR008397">
    <property type="entry name" value="Alginate_lyase_dom"/>
</dbReference>
<organism evidence="4 7">
    <name type="scientific">Labilibaculum euxinus</name>
    <dbReference type="NCBI Taxonomy" id="2686357"/>
    <lineage>
        <taxon>Bacteria</taxon>
        <taxon>Pseudomonadati</taxon>
        <taxon>Bacteroidota</taxon>
        <taxon>Bacteroidia</taxon>
        <taxon>Marinilabiliales</taxon>
        <taxon>Marinifilaceae</taxon>
        <taxon>Labilibaculum</taxon>
    </lineage>
</organism>
<evidence type="ECO:0000313" key="7">
    <source>
        <dbReference type="Proteomes" id="UP000462449"/>
    </source>
</evidence>
<reference evidence="5 6" key="1">
    <citation type="submission" date="2019-11" db="EMBL/GenBank/DDBJ databases">
        <title>Draft genome sequence of Labilibaculum sp. strain SYP isolated from Black Sea.</title>
        <authorList>
            <person name="Yadav S."/>
            <person name="Villanueva L."/>
        </authorList>
    </citation>
    <scope>NUCLEOTIDE SEQUENCE [LARGE SCALE GENOMIC DNA]</scope>
    <source>
        <strain evidence="5 6">44</strain>
    </source>
</reference>
<dbReference type="Proteomes" id="UP000462449">
    <property type="component" value="Unassembled WGS sequence"/>
</dbReference>
<evidence type="ECO:0000256" key="1">
    <source>
        <dbReference type="ARBA" id="ARBA00022729"/>
    </source>
</evidence>
<feature type="domain" description="Alginate lyase" evidence="3">
    <location>
        <begin position="105"/>
        <end position="329"/>
    </location>
</feature>
<dbReference type="GO" id="GO:0016829">
    <property type="term" value="F:lyase activity"/>
    <property type="evidence" value="ECO:0007669"/>
    <property type="project" value="UniProtKB-KW"/>
</dbReference>
<keyword evidence="1" id="KW-0732">Signal</keyword>
<proteinExistence type="predicted"/>
<accession>A0A7M4D3T7</accession>
<evidence type="ECO:0000313" key="4">
    <source>
        <dbReference type="EMBL" id="MUP37316.1"/>
    </source>
</evidence>
<evidence type="ECO:0000313" key="6">
    <source>
        <dbReference type="Proteomes" id="UP000285951"/>
    </source>
</evidence>
<evidence type="ECO:0000259" key="3">
    <source>
        <dbReference type="Pfam" id="PF05426"/>
    </source>
</evidence>
<evidence type="ECO:0000313" key="5">
    <source>
        <dbReference type="EMBL" id="MVB06521.1"/>
    </source>
</evidence>
<sequence length="419" mass="46640">MKKIFIAFLVVLPFLIFGCGGGDGSAVVVEEEKPPVVEEEEFPIDQNKTFIHPGMLHTKSDFDRIKLKVKANAEPWLAGWNMLIKNSHASLSYKPNPVVKLIRGGNSAEEPEADNYSRAFNDVAAAYQCAIRWKITGDDAYADKAVQILNVWASTCERISGNSNVMLAAGIYGYQFANAAEILRDYEGWESADFEAFKQWLLDVFYPLSSDFLVRHNGTCISHYWANWDLANLANIMAVGILTDRADIYNEAIDYLINGDGNGQLKKTIYFIHPSGLGQIQESGRDQGHAQLCIGLLGTICEMAWHQGDDLYGYDDNRVLKGAEYEAKYNFANLSVPFEPYDNCENWSSTEISPDGRGSFRPIWARLYNHYVVEQGLSAPYIELAARVHLPEGGGGDYGPNSGGFDNLGFGTLMYSLEK</sequence>
<dbReference type="EMBL" id="WOTW01000009">
    <property type="protein sequence ID" value="MUP37316.1"/>
    <property type="molecule type" value="Genomic_DNA"/>
</dbReference>
<comment type="caution">
    <text evidence="4">The sequence shown here is derived from an EMBL/GenBank/DDBJ whole genome shotgun (WGS) entry which is preliminary data.</text>
</comment>
<dbReference type="Proteomes" id="UP000285951">
    <property type="component" value="Unassembled WGS sequence"/>
</dbReference>
<name>A0A7M4D3T7_9BACT</name>